<dbReference type="InterPro" id="IPR011990">
    <property type="entry name" value="TPR-like_helical_dom_sf"/>
</dbReference>
<dbReference type="Gene3D" id="1.25.40.10">
    <property type="entry name" value="Tetratricopeptide repeat domain"/>
    <property type="match status" value="2"/>
</dbReference>
<dbReference type="SUPFAM" id="SSF48452">
    <property type="entry name" value="TPR-like"/>
    <property type="match status" value="2"/>
</dbReference>
<dbReference type="EMBL" id="AP018786">
    <property type="protein sequence ID" value="BBF22205.1"/>
    <property type="molecule type" value="Genomic_DNA"/>
</dbReference>
<dbReference type="Proteomes" id="UP000271003">
    <property type="component" value="Chromosome"/>
</dbReference>
<evidence type="ECO:0000256" key="3">
    <source>
        <dbReference type="SAM" id="MobiDB-lite"/>
    </source>
</evidence>
<protein>
    <submittedName>
        <fullName evidence="4">Uncharacterized protein</fullName>
    </submittedName>
</protein>
<name>A0A2Z6I6Z9_9BURK</name>
<sequence>MPAGHPPVTRPDSTLYELVAGGIAYHRKDVDFAASALMSAAYREKNPEIAEMAWQAALATRDSNRLVAVARFWTELEPTSEMAWQTIFADAVEKGDRAALEKGLAALDAAKAARKTEKPAAGDAVKPRSDDAWVGRVSRLFSRSRPSDARFFAEAVKPYAQKRTDAESRLGYALLLKTAGEGDRACRLARAAQKTKPADASIVGEAADVCWSVDPEGTHRMLKTFLEHHPNEARIRLVLARVEARLGNKDLALRETDRAVKNAGEDATVFYNAGQIAADLGDAPRAEKHLLAYVEALRETNSEIDLSHHDVWLLLGNAALEQKALERAAKYWHELTDGPYAGQARIREAIATADLGRLDDACRILEEGRKTLPLDTAILYSAESKLLLENGRNRDAYVLLKEASAQHPTDTEILYDAAMAAESVGERSDSEAFLRRLLDMNPQHVQANNALGYLLVEENRNLDEARRHLEVAFKAAPLDPFILDSMGWLAYREGRFKAAYEFTNASLKKLYDPEVASHLVDILCVLNRRADAEKVLAETIERSGLTPELEALAARRALALPATTGTSKTEKNAPERTAGVRP</sequence>
<dbReference type="InterPro" id="IPR052346">
    <property type="entry name" value="O-mannosyl-transferase_TMTC"/>
</dbReference>
<evidence type="ECO:0000256" key="1">
    <source>
        <dbReference type="ARBA" id="ARBA00022737"/>
    </source>
</evidence>
<dbReference type="PANTHER" id="PTHR44227">
    <property type="match status" value="1"/>
</dbReference>
<evidence type="ECO:0000256" key="2">
    <source>
        <dbReference type="ARBA" id="ARBA00022803"/>
    </source>
</evidence>
<keyword evidence="5" id="KW-1185">Reference proteome</keyword>
<keyword evidence="2" id="KW-0802">TPR repeat</keyword>
<dbReference type="PANTHER" id="PTHR44227:SF3">
    <property type="entry name" value="PROTEIN O-MANNOSYL-TRANSFERASE TMTC4"/>
    <property type="match status" value="1"/>
</dbReference>
<evidence type="ECO:0000313" key="4">
    <source>
        <dbReference type="EMBL" id="BBF22205.1"/>
    </source>
</evidence>
<dbReference type="KEGG" id="sutt:SUTMEG_00960"/>
<evidence type="ECO:0000313" key="5">
    <source>
        <dbReference type="Proteomes" id="UP000271003"/>
    </source>
</evidence>
<proteinExistence type="predicted"/>
<reference evidence="4 5" key="1">
    <citation type="journal article" date="2018" name="Int. J. Syst. Evol. Microbiol.">
        <title>Mesosutterella multiformis gen. nov., sp. nov., a member of the family Sutterellaceae and Sutterella megalosphaeroides sp. nov., isolated from human faeces.</title>
        <authorList>
            <person name="Sakamoto M."/>
            <person name="Ikeyama N."/>
            <person name="Kunihiro T."/>
            <person name="Iino T."/>
            <person name="Yuki M."/>
            <person name="Ohkuma M."/>
        </authorList>
    </citation>
    <scope>NUCLEOTIDE SEQUENCE [LARGE SCALE GENOMIC DNA]</scope>
    <source>
        <strain evidence="4 5">6FBBBH3</strain>
    </source>
</reference>
<dbReference type="AlphaFoldDB" id="A0A2Z6I6Z9"/>
<accession>A0A2Z6I6Z9</accession>
<organism evidence="4 5">
    <name type="scientific">Sutterella megalosphaeroides</name>
    <dbReference type="NCBI Taxonomy" id="2494234"/>
    <lineage>
        <taxon>Bacteria</taxon>
        <taxon>Pseudomonadati</taxon>
        <taxon>Pseudomonadota</taxon>
        <taxon>Betaproteobacteria</taxon>
        <taxon>Burkholderiales</taxon>
        <taxon>Sutterellaceae</taxon>
        <taxon>Sutterella</taxon>
    </lineage>
</organism>
<dbReference type="Pfam" id="PF14559">
    <property type="entry name" value="TPR_19"/>
    <property type="match status" value="1"/>
</dbReference>
<gene>
    <name evidence="4" type="ORF">SUTMEG_00960</name>
</gene>
<dbReference type="Pfam" id="PF13432">
    <property type="entry name" value="TPR_16"/>
    <property type="match status" value="1"/>
</dbReference>
<keyword evidence="1" id="KW-0677">Repeat</keyword>
<feature type="region of interest" description="Disordered" evidence="3">
    <location>
        <begin position="561"/>
        <end position="582"/>
    </location>
</feature>